<evidence type="ECO:0000313" key="3">
    <source>
        <dbReference type="Proteomes" id="UP000253495"/>
    </source>
</evidence>
<dbReference type="InterPro" id="IPR003772">
    <property type="entry name" value="YceD"/>
</dbReference>
<protein>
    <recommendedName>
        <fullName evidence="4">Metal-binding protein</fullName>
    </recommendedName>
</protein>
<accession>A0A368VAS6</accession>
<name>A0A368VAS6_9ACTN</name>
<dbReference type="EMBL" id="QPJC01000024">
    <property type="protein sequence ID" value="RCW38228.1"/>
    <property type="molecule type" value="Genomic_DNA"/>
</dbReference>
<sequence length="210" mass="23032">MPTLSRLPIGTERAYPKPVMSQNHDGVRATRTGPWVIDTRDFGRQAGASRSYTRRPPASAGFGLDMVRVPEGEPIELDLLLEAVVEGVLVSGTARAPLTGECARCLDPISDEVEVEFRELFAYPESATDTSTDEDEVSRVTDDLIDLEPLVRDTVLTSLSPAPLCSPDCRGLCSGCGVKWAELDPEHHHETIDPRWAALRERFGGTEEEN</sequence>
<evidence type="ECO:0000256" key="1">
    <source>
        <dbReference type="SAM" id="MobiDB-lite"/>
    </source>
</evidence>
<evidence type="ECO:0008006" key="4">
    <source>
        <dbReference type="Google" id="ProtNLM"/>
    </source>
</evidence>
<dbReference type="Proteomes" id="UP000253495">
    <property type="component" value="Unassembled WGS sequence"/>
</dbReference>
<comment type="caution">
    <text evidence="2">The sequence shown here is derived from an EMBL/GenBank/DDBJ whole genome shotgun (WGS) entry which is preliminary data.</text>
</comment>
<dbReference type="PANTHER" id="PTHR34374:SF1">
    <property type="entry name" value="LARGE RIBOSOMAL RNA SUBUNIT ACCUMULATION PROTEIN YCED HOMOLOG 1, CHLOROPLASTIC"/>
    <property type="match status" value="1"/>
</dbReference>
<dbReference type="Pfam" id="PF02620">
    <property type="entry name" value="YceD"/>
    <property type="match status" value="1"/>
</dbReference>
<dbReference type="PANTHER" id="PTHR34374">
    <property type="entry name" value="LARGE RIBOSOMAL RNA SUBUNIT ACCUMULATION PROTEIN YCED HOMOLOG 1, CHLOROPLASTIC"/>
    <property type="match status" value="1"/>
</dbReference>
<dbReference type="AlphaFoldDB" id="A0A368VAS6"/>
<organism evidence="2 3">
    <name type="scientific">Halopolyspora algeriensis</name>
    <dbReference type="NCBI Taxonomy" id="1500506"/>
    <lineage>
        <taxon>Bacteria</taxon>
        <taxon>Bacillati</taxon>
        <taxon>Actinomycetota</taxon>
        <taxon>Actinomycetes</taxon>
        <taxon>Actinomycetes incertae sedis</taxon>
        <taxon>Halopolyspora</taxon>
    </lineage>
</organism>
<gene>
    <name evidence="2" type="ORF">DFQ14_12411</name>
</gene>
<feature type="region of interest" description="Disordered" evidence="1">
    <location>
        <begin position="1"/>
        <end position="27"/>
    </location>
</feature>
<reference evidence="2 3" key="1">
    <citation type="submission" date="2018-07" db="EMBL/GenBank/DDBJ databases">
        <title>Genomic Encyclopedia of Type Strains, Phase III (KMG-III): the genomes of soil and plant-associated and newly described type strains.</title>
        <authorList>
            <person name="Whitman W."/>
        </authorList>
    </citation>
    <scope>NUCLEOTIDE SEQUENCE [LARGE SCALE GENOMIC DNA]</scope>
    <source>
        <strain evidence="2 3">CECT 8575</strain>
    </source>
</reference>
<evidence type="ECO:0000313" key="2">
    <source>
        <dbReference type="EMBL" id="RCW38228.1"/>
    </source>
</evidence>
<proteinExistence type="predicted"/>
<keyword evidence="3" id="KW-1185">Reference proteome</keyword>